<accession>A0A0F9C6L4</accession>
<organism evidence="1">
    <name type="scientific">marine sediment metagenome</name>
    <dbReference type="NCBI Taxonomy" id="412755"/>
    <lineage>
        <taxon>unclassified sequences</taxon>
        <taxon>metagenomes</taxon>
        <taxon>ecological metagenomes</taxon>
    </lineage>
</organism>
<comment type="caution">
    <text evidence="1">The sequence shown here is derived from an EMBL/GenBank/DDBJ whole genome shotgun (WGS) entry which is preliminary data.</text>
</comment>
<protein>
    <submittedName>
        <fullName evidence="1">Uncharacterized protein</fullName>
    </submittedName>
</protein>
<proteinExistence type="predicted"/>
<gene>
    <name evidence="1" type="ORF">LCGC14_2704390</name>
</gene>
<sequence>MPEIQIKLDIERIVNLVQAFEWVKVGEKIENGKVTISFEKRVSEVDPEK</sequence>
<dbReference type="AlphaFoldDB" id="A0A0F9C6L4"/>
<reference evidence="1" key="1">
    <citation type="journal article" date="2015" name="Nature">
        <title>Complex archaea that bridge the gap between prokaryotes and eukaryotes.</title>
        <authorList>
            <person name="Spang A."/>
            <person name="Saw J.H."/>
            <person name="Jorgensen S.L."/>
            <person name="Zaremba-Niedzwiedzka K."/>
            <person name="Martijn J."/>
            <person name="Lind A.E."/>
            <person name="van Eijk R."/>
            <person name="Schleper C."/>
            <person name="Guy L."/>
            <person name="Ettema T.J."/>
        </authorList>
    </citation>
    <scope>NUCLEOTIDE SEQUENCE</scope>
</reference>
<name>A0A0F9C6L4_9ZZZZ</name>
<dbReference type="EMBL" id="LAZR01048275">
    <property type="protein sequence ID" value="KKK92291.1"/>
    <property type="molecule type" value="Genomic_DNA"/>
</dbReference>
<evidence type="ECO:0000313" key="1">
    <source>
        <dbReference type="EMBL" id="KKK92291.1"/>
    </source>
</evidence>